<dbReference type="FunFam" id="1.25.40.800:FF:000001">
    <property type="entry name" value="CCR4-NOT transcription complex subunit 1"/>
    <property type="match status" value="1"/>
</dbReference>
<keyword evidence="5" id="KW-1185">Reference proteome</keyword>
<name>A0AAU9T8F4_THLAR</name>
<dbReference type="Pfam" id="PF04054">
    <property type="entry name" value="Not1"/>
    <property type="match status" value="1"/>
</dbReference>
<dbReference type="PANTHER" id="PTHR13162:SF8">
    <property type="entry name" value="CCR4-NOT TRANSCRIPTION COMPLEX SUBUNIT 1"/>
    <property type="match status" value="1"/>
</dbReference>
<dbReference type="Gene3D" id="1.25.40.790">
    <property type="match status" value="1"/>
</dbReference>
<feature type="domain" description="CCR4-Not complex component Not1 C-terminal" evidence="2">
    <location>
        <begin position="499"/>
        <end position="730"/>
    </location>
</feature>
<dbReference type="EMBL" id="CAJVSB020000904">
    <property type="protein sequence ID" value="CAH2080488.1"/>
    <property type="molecule type" value="Genomic_DNA"/>
</dbReference>
<dbReference type="Pfam" id="PF25097">
    <property type="entry name" value="ARM_Cnot1"/>
    <property type="match status" value="1"/>
</dbReference>
<evidence type="ECO:0000313" key="5">
    <source>
        <dbReference type="Proteomes" id="UP000836841"/>
    </source>
</evidence>
<organism evidence="4 5">
    <name type="scientific">Thlaspi arvense</name>
    <name type="common">Field penny-cress</name>
    <dbReference type="NCBI Taxonomy" id="13288"/>
    <lineage>
        <taxon>Eukaryota</taxon>
        <taxon>Viridiplantae</taxon>
        <taxon>Streptophyta</taxon>
        <taxon>Embryophyta</taxon>
        <taxon>Tracheophyta</taxon>
        <taxon>Spermatophyta</taxon>
        <taxon>Magnoliopsida</taxon>
        <taxon>eudicotyledons</taxon>
        <taxon>Gunneridae</taxon>
        <taxon>Pentapetalae</taxon>
        <taxon>rosids</taxon>
        <taxon>malvids</taxon>
        <taxon>Brassicales</taxon>
        <taxon>Brassicaceae</taxon>
        <taxon>Thlaspideae</taxon>
        <taxon>Thlaspi</taxon>
    </lineage>
</organism>
<reference evidence="4 5" key="1">
    <citation type="submission" date="2022-03" db="EMBL/GenBank/DDBJ databases">
        <authorList>
            <person name="Nunn A."/>
            <person name="Chopra R."/>
            <person name="Nunn A."/>
            <person name="Contreras Garrido A."/>
        </authorList>
    </citation>
    <scope>NUCLEOTIDE SEQUENCE [LARGE SCALE GENOMIC DNA]</scope>
</reference>
<dbReference type="PANTHER" id="PTHR13162">
    <property type="entry name" value="CCR4-NOT TRANSCRIPTION COMPLEX"/>
    <property type="match status" value="1"/>
</dbReference>
<dbReference type="GO" id="GO:0030015">
    <property type="term" value="C:CCR4-NOT core complex"/>
    <property type="evidence" value="ECO:0007669"/>
    <property type="project" value="InterPro"/>
</dbReference>
<protein>
    <recommendedName>
        <fullName evidence="6">CCR4-NOT transcription complex subunit 1</fullName>
    </recommendedName>
</protein>
<dbReference type="AlphaFoldDB" id="A0AAU9T8F4"/>
<feature type="region of interest" description="Disordered" evidence="1">
    <location>
        <begin position="33"/>
        <end position="69"/>
    </location>
</feature>
<dbReference type="GO" id="GO:0000288">
    <property type="term" value="P:nuclear-transcribed mRNA catabolic process, deadenylation-dependent decay"/>
    <property type="evidence" value="ECO:0007669"/>
    <property type="project" value="TreeGrafter"/>
</dbReference>
<dbReference type="GO" id="GO:0000932">
    <property type="term" value="C:P-body"/>
    <property type="evidence" value="ECO:0007669"/>
    <property type="project" value="TreeGrafter"/>
</dbReference>
<evidence type="ECO:0000259" key="2">
    <source>
        <dbReference type="Pfam" id="PF04054"/>
    </source>
</evidence>
<feature type="domain" description="CCR4-NOT transcription complex subunit 1-like NOT1 connector" evidence="3">
    <location>
        <begin position="98"/>
        <end position="252"/>
    </location>
</feature>
<dbReference type="Gene3D" id="1.25.40.800">
    <property type="match status" value="1"/>
</dbReference>
<gene>
    <name evidence="4" type="ORF">TAV2_LOCUS26194</name>
</gene>
<proteinExistence type="predicted"/>
<sequence>MESGPDQPHSVLSIHTGATDGINLHDIQNNTPIASCPSASAPELRNLGTSNITKESGGSSQPLLSISGTQHLGTSTSEPLLSTGDALEKYQIISEKLETLVSSNGKDADIQGLIAEVPRILLRCVSRDEAALAVAQKVFKGLYESSSNSAHVAAHLGILAAIRDVSKFVVKELTSWVIYSDEDRKFNKDITLGLIQSELLNLAEYNVHMAKLLDAGRNKGATEFAISLIRTLLNSDSRVISELHYLVDALAKNPVGNATATFSVSAGKDNNATQIKEKKAPDHSGAGREECNVVESGEMDPAGFYEKVSMLFTDWCRLCELPGANDSAFAHYVLQLQQSGLLKGDNTQDRFFNCIMKFTMSHCLPPEVISSGPLKSPHVQPLSFLAIDIYAKLVISIVRVGQFSSGFSISCQDKMIFSKCLTFLQVLAVAVKFIQKDADERKTSFNPRPYFRLFINWLLDLGSMDSVSDDIQVSTAFANAFHALQPLKVPGFSPQCISPNMRLPDPSTPNLKIDLLTEMSQPPHILSAVDAALRAKQIKGDVDEYLKTRPEESSFLTGLKQRLLLPPDDAARAGTRYNVPLINSLVLYVGTQAIQQLRERTPHAESTANSAPLAVFLVGAALDIFEILMIDLDTEGRYHVLNAIANQLRYPNNHTHYFSFIILYLFGESKQEIIQEQITRVLFERLIANQPHPWGLLIVIIELIKNPTYNFWSHSFTRCAPEIEKIFESVLRSCRGAKPLDESVVTGGVMPDLH</sequence>
<dbReference type="GO" id="GO:0060090">
    <property type="term" value="F:molecular adaptor activity"/>
    <property type="evidence" value="ECO:0007669"/>
    <property type="project" value="TreeGrafter"/>
</dbReference>
<accession>A0AAU9T8F4</accession>
<evidence type="ECO:0000259" key="3">
    <source>
        <dbReference type="Pfam" id="PF25097"/>
    </source>
</evidence>
<evidence type="ECO:0000313" key="4">
    <source>
        <dbReference type="EMBL" id="CAH2080488.1"/>
    </source>
</evidence>
<dbReference type="CDD" id="cd20710">
    <property type="entry name" value="NOT1_connector"/>
    <property type="match status" value="1"/>
</dbReference>
<dbReference type="InterPro" id="IPR040398">
    <property type="entry name" value="Not1"/>
</dbReference>
<feature type="compositionally biased region" description="Polar residues" evidence="1">
    <location>
        <begin position="47"/>
        <end position="69"/>
    </location>
</feature>
<dbReference type="Proteomes" id="UP000836841">
    <property type="component" value="Unassembled WGS sequence"/>
</dbReference>
<comment type="caution">
    <text evidence="4">The sequence shown here is derived from an EMBL/GenBank/DDBJ whole genome shotgun (WGS) entry which is preliminary data.</text>
</comment>
<evidence type="ECO:0008006" key="6">
    <source>
        <dbReference type="Google" id="ProtNLM"/>
    </source>
</evidence>
<dbReference type="InterPro" id="IPR007196">
    <property type="entry name" value="CCR4-Not_Not1_C"/>
</dbReference>
<evidence type="ECO:0000256" key="1">
    <source>
        <dbReference type="SAM" id="MobiDB-lite"/>
    </source>
</evidence>
<dbReference type="GO" id="GO:0017148">
    <property type="term" value="P:negative regulation of translation"/>
    <property type="evidence" value="ECO:0007669"/>
    <property type="project" value="InterPro"/>
</dbReference>
<dbReference type="InterPro" id="IPR055454">
    <property type="entry name" value="CNOT1-like_NOT1_connector"/>
</dbReference>